<sequence>MKMSYRSTNPYTGEVLAEFPYATDEEVDKALELAHETFQTWSRTSLAERAAILRRAADIAEDRASELGALATLEMGKLIGEATGEAGNTVPTMLRWLADEAENILAPRPVSSTAAPFEGYIAYRPEGVVVEIEPWNFPYYQAIRGFAPAMLCGNTVILKHASILPQCAAAIVHVLYDAGLPRGVWQNLYATHAQVERLISDDRVRIVTLTGSEAAGAKIAQLASRHLKKSVMELGGSDPFIILDDADIEATIQLAIMGRCFNAGQVCASPKRMIVPDALYDRFVAGLKESTAQLRPGDPAAEDTTVPPMSSREQAATVNDQIRRAIEGGASATPLGHIVPEGDTWVQPTLLENVERDNPIFYEEIFGPVWSVYRVSSEEEAIRLANDSCYGLGGTVHSVNVAHAARVAARVDTGTVAINSPVPAVPAGMPFGGVKRSGFGREMGYEGVREFANIQSILLPEGISAAEFLSSLSGKES</sequence>
<dbReference type="Gene3D" id="3.40.309.10">
    <property type="entry name" value="Aldehyde Dehydrogenase, Chain A, domain 2"/>
    <property type="match status" value="1"/>
</dbReference>
<evidence type="ECO:0000259" key="2">
    <source>
        <dbReference type="Pfam" id="PF00171"/>
    </source>
</evidence>
<dbReference type="InterPro" id="IPR047110">
    <property type="entry name" value="GABD/Sad-like"/>
</dbReference>
<keyword evidence="4" id="KW-1185">Reference proteome</keyword>
<reference evidence="3 4" key="1">
    <citation type="submission" date="2023-02" db="EMBL/GenBank/DDBJ databases">
        <title>Defining the Infant Male Urobiome and Moving Towards Mechanisms in Urobiome Research.</title>
        <authorList>
            <person name="Reasoner S."/>
            <person name="Flores V."/>
            <person name="Van Horn G."/>
            <person name="Morales G."/>
            <person name="Peard L."/>
            <person name="Abelson B."/>
            <person name="Manuel C."/>
            <person name="Lee J."/>
            <person name="Baker B."/>
            <person name="Williams T."/>
            <person name="Schmitz J."/>
            <person name="Clayton D."/>
            <person name="Hadjifrangiskou M."/>
        </authorList>
    </citation>
    <scope>NUCLEOTIDE SEQUENCE [LARGE SCALE GENOMIC DNA]</scope>
    <source>
        <strain evidence="3 4">AS1053</strain>
    </source>
</reference>
<dbReference type="EMBL" id="JARBHI010000008">
    <property type="protein sequence ID" value="MDE1656353.1"/>
    <property type="molecule type" value="Genomic_DNA"/>
</dbReference>
<dbReference type="InterPro" id="IPR016162">
    <property type="entry name" value="Ald_DH_N"/>
</dbReference>
<feature type="domain" description="Aldehyde dehydrogenase" evidence="2">
    <location>
        <begin position="5"/>
        <end position="457"/>
    </location>
</feature>
<dbReference type="Proteomes" id="UP001219297">
    <property type="component" value="Unassembled WGS sequence"/>
</dbReference>
<dbReference type="RefSeq" id="WP_274736033.1">
    <property type="nucleotide sequence ID" value="NZ_CAMXYX010000002.1"/>
</dbReference>
<organism evidence="3 4">
    <name type="scientific">Actinotignum sanguinis</name>
    <dbReference type="NCBI Taxonomy" id="1445614"/>
    <lineage>
        <taxon>Bacteria</taxon>
        <taxon>Bacillati</taxon>
        <taxon>Actinomycetota</taxon>
        <taxon>Actinomycetes</taxon>
        <taxon>Actinomycetales</taxon>
        <taxon>Actinomycetaceae</taxon>
        <taxon>Actinotignum</taxon>
    </lineage>
</organism>
<dbReference type="PANTHER" id="PTHR43217">
    <property type="entry name" value="SUCCINATE SEMIALDEHYDE DEHYDROGENASE [NAD(P)+] SAD"/>
    <property type="match status" value="1"/>
</dbReference>
<dbReference type="Pfam" id="PF00171">
    <property type="entry name" value="Aldedh"/>
    <property type="match status" value="1"/>
</dbReference>
<dbReference type="SUPFAM" id="SSF53720">
    <property type="entry name" value="ALDH-like"/>
    <property type="match status" value="1"/>
</dbReference>
<evidence type="ECO:0000313" key="4">
    <source>
        <dbReference type="Proteomes" id="UP001219297"/>
    </source>
</evidence>
<evidence type="ECO:0000256" key="1">
    <source>
        <dbReference type="ARBA" id="ARBA00023002"/>
    </source>
</evidence>
<proteinExistence type="predicted"/>
<comment type="caution">
    <text evidence="3">The sequence shown here is derived from an EMBL/GenBank/DDBJ whole genome shotgun (WGS) entry which is preliminary data.</text>
</comment>
<dbReference type="PANTHER" id="PTHR43217:SF2">
    <property type="entry name" value="SUCCINATE-SEMIALDEHYDE DEHYDROGENASE [NADP(+)]"/>
    <property type="match status" value="1"/>
</dbReference>
<keyword evidence="1" id="KW-0560">Oxidoreductase</keyword>
<gene>
    <name evidence="3" type="ORF">PWJ81_04630</name>
</gene>
<dbReference type="InterPro" id="IPR015590">
    <property type="entry name" value="Aldehyde_DH_dom"/>
</dbReference>
<protein>
    <submittedName>
        <fullName evidence="3">Aldehyde dehydrogenase family protein</fullName>
    </submittedName>
</protein>
<accession>A0ABT5V5V3</accession>
<dbReference type="InterPro" id="IPR016161">
    <property type="entry name" value="Ald_DH/histidinol_DH"/>
</dbReference>
<dbReference type="Gene3D" id="3.40.605.10">
    <property type="entry name" value="Aldehyde Dehydrogenase, Chain A, domain 1"/>
    <property type="match status" value="1"/>
</dbReference>
<dbReference type="InterPro" id="IPR016163">
    <property type="entry name" value="Ald_DH_C"/>
</dbReference>
<evidence type="ECO:0000313" key="3">
    <source>
        <dbReference type="EMBL" id="MDE1656353.1"/>
    </source>
</evidence>
<name>A0ABT5V5V3_9ACTO</name>